<proteinExistence type="predicted"/>
<dbReference type="InterPro" id="IPR045401">
    <property type="entry name" value="GAP1-M"/>
</dbReference>
<sequence length="963" mass="100503">MSSPAQGPAGGPRTLQLLYSNVDRVVDGRETSGWQTMARSSQLDDATAATMHSLIEPSLAPITALPGFPTPEEVAGADRRMAQIPTSAGLAVVHTAPAGKDTTGRPNTMSHVLLLQAEPSAPRLRTIDLWRSPGWVAPFGPDRVRVAELPDPSAIVPGHAVDDDAVADFIASGSRAGALAALADALEPVLSGAHDAASPGGPTVVLAVDSTDEAALWIGALLRTCAPAQGRRLGYSVLQRLSTATDVSMLRESPLHLACVPRQDLERLDAMASGLRIIDPAASAHGAQPDGGGDDGHHGGGGGGQASGDDGPRTTWGALVLAMAQDLGTWVAAYEGMGEILSLMDDHEDLTPAWPLAMAEACEPGVLGPRLREEGEGSIEQALIACHPRALTSVDYLASVVAERLLGSSQRHPAHWYSLLAAVPEHSGGNRAVSGLATKYLEAVCTDRSWLTDLERPALEPATRVLEEWSRQPHGAAVIDRCLTQILAAPGGIIPPIAAAPPHGLGLEGRSGASSPDGHALALQLTALDRLMRDGLALPTAAVGPVLSQIGEALCRRGGDPGLRSQILGLPISRSTRQLVATEVEARLRERPDAPAGRRGAPPLLDPRVLDWLTQGAPVPDLPHLEAQAALALLIDGGGEAGRAVNALRSLASLGASAVLSPEALLALQGTATPAQAAQLPTDCRHRGDILAAALARDPDSDAARRAAADFLISRGHPESDFAARAYTAMSVGSAMSLVVLSAAVPLPTLLTTESGRARTYALNVLCAARVLESSPLLARARPVRHCLDRALALLVCSVWSGVPVNLTPPGAPPPPRAWERYLDEVLSGTAGRLEDPSEPDPGPADWDGDRLGRLVPMVEALYAVSLGNRPPQRLEDWANRVRAELENDESLSSPVLRQRDEVALAALRSTASLLGRSWPGALDALEAGLSAGLPDDPSARRWLAKQLMVTGRPGGRGLRIFG</sequence>
<dbReference type="OrthoDB" id="3250392at2"/>
<evidence type="ECO:0000256" key="1">
    <source>
        <dbReference type="SAM" id="MobiDB-lite"/>
    </source>
</evidence>
<feature type="domain" description="GTPase-associated protein 1 N-terminal" evidence="2">
    <location>
        <begin position="16"/>
        <end position="151"/>
    </location>
</feature>
<accession>A0A3P1VAQ9</accession>
<dbReference type="EMBL" id="RQZC01000001">
    <property type="protein sequence ID" value="RRD30747.1"/>
    <property type="molecule type" value="Genomic_DNA"/>
</dbReference>
<dbReference type="RefSeq" id="WP_124932659.1">
    <property type="nucleotide sequence ID" value="NZ_RQZC01000001.1"/>
</dbReference>
<dbReference type="Proteomes" id="UP000271272">
    <property type="component" value="Unassembled WGS sequence"/>
</dbReference>
<feature type="region of interest" description="Disordered" evidence="1">
    <location>
        <begin position="282"/>
        <end position="311"/>
    </location>
</feature>
<dbReference type="Pfam" id="PF20013">
    <property type="entry name" value="GAP1-N2"/>
    <property type="match status" value="1"/>
</dbReference>
<evidence type="ECO:0000259" key="2">
    <source>
        <dbReference type="Pfam" id="PF20013"/>
    </source>
</evidence>
<organism evidence="4 5">
    <name type="scientific">Actinomyces bowdenii</name>
    <dbReference type="NCBI Taxonomy" id="131109"/>
    <lineage>
        <taxon>Bacteria</taxon>
        <taxon>Bacillati</taxon>
        <taxon>Actinomycetota</taxon>
        <taxon>Actinomycetes</taxon>
        <taxon>Actinomycetales</taxon>
        <taxon>Actinomycetaceae</taxon>
        <taxon>Actinomyces</taxon>
    </lineage>
</organism>
<dbReference type="Pfam" id="PF20014">
    <property type="entry name" value="GAP1-M"/>
    <property type="match status" value="1"/>
</dbReference>
<evidence type="ECO:0000313" key="5">
    <source>
        <dbReference type="Proteomes" id="UP000271272"/>
    </source>
</evidence>
<feature type="domain" description="GTPase-associated protein 1 middle" evidence="3">
    <location>
        <begin position="175"/>
        <end position="281"/>
    </location>
</feature>
<comment type="caution">
    <text evidence="4">The sequence shown here is derived from an EMBL/GenBank/DDBJ whole genome shotgun (WGS) entry which is preliminary data.</text>
</comment>
<dbReference type="AlphaFoldDB" id="A0A3P1VAQ9"/>
<gene>
    <name evidence="4" type="ORF">EII10_01120</name>
</gene>
<evidence type="ECO:0000259" key="3">
    <source>
        <dbReference type="Pfam" id="PF20014"/>
    </source>
</evidence>
<name>A0A3P1VAQ9_9ACTO</name>
<evidence type="ECO:0000313" key="4">
    <source>
        <dbReference type="EMBL" id="RRD30747.1"/>
    </source>
</evidence>
<keyword evidence="5" id="KW-1185">Reference proteome</keyword>
<protein>
    <submittedName>
        <fullName evidence="4">Uncharacterized protein</fullName>
    </submittedName>
</protein>
<dbReference type="InterPro" id="IPR045402">
    <property type="entry name" value="GAP1-N2"/>
</dbReference>
<reference evidence="4 5" key="1">
    <citation type="submission" date="2018-11" db="EMBL/GenBank/DDBJ databases">
        <title>Genomes From Bacteria Associated with the Canine Oral Cavity: a Test Case for Automated Genome-Based Taxonomic Assignment.</title>
        <authorList>
            <person name="Coil D.A."/>
            <person name="Jospin G."/>
            <person name="Darling A.E."/>
            <person name="Wallis C."/>
            <person name="Davis I.J."/>
            <person name="Harris S."/>
            <person name="Eisen J.A."/>
            <person name="Holcombe L.J."/>
            <person name="O'Flynn C."/>
        </authorList>
    </citation>
    <scope>NUCLEOTIDE SEQUENCE [LARGE SCALE GENOMIC DNA]</scope>
    <source>
        <strain evidence="4 5">OH5050</strain>
    </source>
</reference>